<feature type="compositionally biased region" description="Basic and acidic residues" evidence="1">
    <location>
        <begin position="90"/>
        <end position="99"/>
    </location>
</feature>
<accession>A0A0D0A2S7</accession>
<dbReference type="HOGENOM" id="CLU_006344_1_0_1"/>
<proteinExistence type="predicted"/>
<organism evidence="2 3">
    <name type="scientific">Pisolithus microcarpus 441</name>
    <dbReference type="NCBI Taxonomy" id="765257"/>
    <lineage>
        <taxon>Eukaryota</taxon>
        <taxon>Fungi</taxon>
        <taxon>Dikarya</taxon>
        <taxon>Basidiomycota</taxon>
        <taxon>Agaricomycotina</taxon>
        <taxon>Agaricomycetes</taxon>
        <taxon>Agaricomycetidae</taxon>
        <taxon>Boletales</taxon>
        <taxon>Sclerodermatineae</taxon>
        <taxon>Pisolithaceae</taxon>
        <taxon>Pisolithus</taxon>
    </lineage>
</organism>
<feature type="compositionally biased region" description="Polar residues" evidence="1">
    <location>
        <begin position="12"/>
        <end position="21"/>
    </location>
</feature>
<protein>
    <submittedName>
        <fullName evidence="2">Unplaced genomic scaffold scaffold_7, whole genome shotgun sequence</fullName>
    </submittedName>
</protein>
<feature type="region of interest" description="Disordered" evidence="1">
    <location>
        <begin position="1"/>
        <end position="53"/>
    </location>
</feature>
<reference evidence="2 3" key="1">
    <citation type="submission" date="2014-04" db="EMBL/GenBank/DDBJ databases">
        <authorList>
            <consortium name="DOE Joint Genome Institute"/>
            <person name="Kuo A."/>
            <person name="Kohler A."/>
            <person name="Costa M.D."/>
            <person name="Nagy L.G."/>
            <person name="Floudas D."/>
            <person name="Copeland A."/>
            <person name="Barry K.W."/>
            <person name="Cichocki N."/>
            <person name="Veneault-Fourrey C."/>
            <person name="LaButti K."/>
            <person name="Lindquist E.A."/>
            <person name="Lipzen A."/>
            <person name="Lundell T."/>
            <person name="Morin E."/>
            <person name="Murat C."/>
            <person name="Sun H."/>
            <person name="Tunlid A."/>
            <person name="Henrissat B."/>
            <person name="Grigoriev I.V."/>
            <person name="Hibbett D.S."/>
            <person name="Martin F."/>
            <person name="Nordberg H.P."/>
            <person name="Cantor M.N."/>
            <person name="Hua S.X."/>
        </authorList>
    </citation>
    <scope>NUCLEOTIDE SEQUENCE [LARGE SCALE GENOMIC DNA]</scope>
    <source>
        <strain evidence="2 3">441</strain>
    </source>
</reference>
<evidence type="ECO:0000256" key="1">
    <source>
        <dbReference type="SAM" id="MobiDB-lite"/>
    </source>
</evidence>
<dbReference type="AlphaFoldDB" id="A0A0D0A2S7"/>
<feature type="region of interest" description="Disordered" evidence="1">
    <location>
        <begin position="70"/>
        <end position="102"/>
    </location>
</feature>
<evidence type="ECO:0000313" key="2">
    <source>
        <dbReference type="EMBL" id="KIK28752.1"/>
    </source>
</evidence>
<dbReference type="OrthoDB" id="3199698at2759"/>
<evidence type="ECO:0000313" key="3">
    <source>
        <dbReference type="Proteomes" id="UP000054018"/>
    </source>
</evidence>
<dbReference type="Proteomes" id="UP000054018">
    <property type="component" value="Unassembled WGS sequence"/>
</dbReference>
<reference evidence="3" key="2">
    <citation type="submission" date="2015-01" db="EMBL/GenBank/DDBJ databases">
        <title>Evolutionary Origins and Diversification of the Mycorrhizal Mutualists.</title>
        <authorList>
            <consortium name="DOE Joint Genome Institute"/>
            <consortium name="Mycorrhizal Genomics Consortium"/>
            <person name="Kohler A."/>
            <person name="Kuo A."/>
            <person name="Nagy L.G."/>
            <person name="Floudas D."/>
            <person name="Copeland A."/>
            <person name="Barry K.W."/>
            <person name="Cichocki N."/>
            <person name="Veneault-Fourrey C."/>
            <person name="LaButti K."/>
            <person name="Lindquist E.A."/>
            <person name="Lipzen A."/>
            <person name="Lundell T."/>
            <person name="Morin E."/>
            <person name="Murat C."/>
            <person name="Riley R."/>
            <person name="Ohm R."/>
            <person name="Sun H."/>
            <person name="Tunlid A."/>
            <person name="Henrissat B."/>
            <person name="Grigoriev I.V."/>
            <person name="Hibbett D.S."/>
            <person name="Martin F."/>
        </authorList>
    </citation>
    <scope>NUCLEOTIDE SEQUENCE [LARGE SCALE GENOMIC DNA]</scope>
    <source>
        <strain evidence="3">441</strain>
    </source>
</reference>
<sequence>MQHVHAKHPRFWTSSRPTNHQDVGDLHTEEDEEPPADPYHSVPGSDTEVDNGVQPAFIGPGNNSFRNYHPGLTGQPCNANGDFLPNGTRPEPRQPKPPDDWSPYSSCLEFELADFIYTRSQISAANLNTLLELWAASLAGWPGGKPMFGSYKEMYRTIDNTRVGDVKWQSFTVKYTGDVVANPVPWMHDEYDVWFRDPHEVVRNMLANPEFANDVDLQPFHEYNTTDSTRRWQDFMSGDWAWRQADIIAQDQDCFGSTFVPIILGSDKTTMSVATGQNDYYPLYLSIGNIHNNIRRAHHNGVVLIAFLAMPKTTREYASKDEFHRFRHQLFHSSLSHILKTLKPGMAKPEVTPFRDGHYRRVIYGLGPYIADYEEQALLTCIVRNWCPRCLAYRNNLDNDDALHRCRDHAEMLITEFALDALWNEYGIVGELVPFTNDFIWADIYKLITPDILHQIIKGAFKDHLVEWVEKYLRLTHGDSRANEILDDIDRQIAAVVPFPGLRHFPQGRHFKQWTGDDSKALMKVYLPAIEGHVPPEIVRTFRAFLEFCYLMRRNVLTEKDLDDPDEALARFYRYREVFKTMGIITTFSLPRQHSMKHYKQLIQLFGAPNGLCSSITESKHVKAVKKPYRRTNKYHALGQMLLINQRLDKLAASRVDFESRGMLRGTCLSTVLNRLANSWLGDEDQPLASASIDESQGDCEDISGPRVEAHVSLARTRQWNRATAIVALADELHIPNLPDLVRAFLIGQLYPEDTRDPTEIPYLKYPRYEGRISIYNSAISMFYAPSDPSGIGGMRREYIHAAPTWRQNGPCYDCAFVITDPELQGMHGMDITRMLCFFSFKSEGICYPCAVMQWFDRVGDEPDEATGMWMVWPSFTRDHQRNLAIIHVDTIFRAAHLIPIYGQDFVPPEIAPCHSYDAFNGFYVNKFVDHHAFEIAY</sequence>
<dbReference type="Pfam" id="PF18759">
    <property type="entry name" value="Plavaka"/>
    <property type="match status" value="1"/>
</dbReference>
<gene>
    <name evidence="2" type="ORF">PISMIDRAFT_90218</name>
</gene>
<keyword evidence="3" id="KW-1185">Reference proteome</keyword>
<dbReference type="EMBL" id="KN833691">
    <property type="protein sequence ID" value="KIK28752.1"/>
    <property type="molecule type" value="Genomic_DNA"/>
</dbReference>
<dbReference type="InterPro" id="IPR041078">
    <property type="entry name" value="Plavaka"/>
</dbReference>
<feature type="compositionally biased region" description="Basic residues" evidence="1">
    <location>
        <begin position="1"/>
        <end position="10"/>
    </location>
</feature>
<name>A0A0D0A2S7_9AGAM</name>